<evidence type="ECO:0000313" key="2">
    <source>
        <dbReference type="Proteomes" id="UP001303115"/>
    </source>
</evidence>
<keyword evidence="2" id="KW-1185">Reference proteome</keyword>
<reference evidence="2" key="1">
    <citation type="journal article" date="2023" name="Mol. Phylogenet. Evol.">
        <title>Genome-scale phylogeny and comparative genomics of the fungal order Sordariales.</title>
        <authorList>
            <person name="Hensen N."/>
            <person name="Bonometti L."/>
            <person name="Westerberg I."/>
            <person name="Brannstrom I.O."/>
            <person name="Guillou S."/>
            <person name="Cros-Aarteil S."/>
            <person name="Calhoun S."/>
            <person name="Haridas S."/>
            <person name="Kuo A."/>
            <person name="Mondo S."/>
            <person name="Pangilinan J."/>
            <person name="Riley R."/>
            <person name="LaButti K."/>
            <person name="Andreopoulos B."/>
            <person name="Lipzen A."/>
            <person name="Chen C."/>
            <person name="Yan M."/>
            <person name="Daum C."/>
            <person name="Ng V."/>
            <person name="Clum A."/>
            <person name="Steindorff A."/>
            <person name="Ohm R.A."/>
            <person name="Martin F."/>
            <person name="Silar P."/>
            <person name="Natvig D.O."/>
            <person name="Lalanne C."/>
            <person name="Gautier V."/>
            <person name="Ament-Velasquez S.L."/>
            <person name="Kruys A."/>
            <person name="Hutchinson M.I."/>
            <person name="Powell A.J."/>
            <person name="Barry K."/>
            <person name="Miller A.N."/>
            <person name="Grigoriev I.V."/>
            <person name="Debuchy R."/>
            <person name="Gladieux P."/>
            <person name="Hiltunen Thoren M."/>
            <person name="Johannesson H."/>
        </authorList>
    </citation>
    <scope>NUCLEOTIDE SEQUENCE [LARGE SCALE GENOMIC DNA]</scope>
    <source>
        <strain evidence="2">CBS 284.82</strain>
    </source>
</reference>
<gene>
    <name evidence="1" type="ORF">C8A01DRAFT_37994</name>
</gene>
<keyword evidence="1" id="KW-0575">Peroxidase</keyword>
<dbReference type="GO" id="GO:0006979">
    <property type="term" value="P:response to oxidative stress"/>
    <property type="evidence" value="ECO:0007669"/>
    <property type="project" value="InterPro"/>
</dbReference>
<dbReference type="SUPFAM" id="SSF48113">
    <property type="entry name" value="Heme-dependent peroxidases"/>
    <property type="match status" value="1"/>
</dbReference>
<dbReference type="InterPro" id="IPR037120">
    <property type="entry name" value="Haem_peroxidase_sf_animal"/>
</dbReference>
<dbReference type="GO" id="GO:0004601">
    <property type="term" value="F:peroxidase activity"/>
    <property type="evidence" value="ECO:0007669"/>
    <property type="project" value="UniProtKB-KW"/>
</dbReference>
<protein>
    <submittedName>
        <fullName evidence="1">Heme peroxidase</fullName>
    </submittedName>
</protein>
<dbReference type="InterPro" id="IPR010255">
    <property type="entry name" value="Haem_peroxidase_sf"/>
</dbReference>
<proteinExistence type="predicted"/>
<accession>A0AAN6PCH8</accession>
<dbReference type="Proteomes" id="UP001303115">
    <property type="component" value="Unassembled WGS sequence"/>
</dbReference>
<organism evidence="1 2">
    <name type="scientific">Parachaetomium inaequale</name>
    <dbReference type="NCBI Taxonomy" id="2588326"/>
    <lineage>
        <taxon>Eukaryota</taxon>
        <taxon>Fungi</taxon>
        <taxon>Dikarya</taxon>
        <taxon>Ascomycota</taxon>
        <taxon>Pezizomycotina</taxon>
        <taxon>Sordariomycetes</taxon>
        <taxon>Sordariomycetidae</taxon>
        <taxon>Sordariales</taxon>
        <taxon>Chaetomiaceae</taxon>
        <taxon>Parachaetomium</taxon>
    </lineage>
</organism>
<comment type="caution">
    <text evidence="1">The sequence shown here is derived from an EMBL/GenBank/DDBJ whole genome shotgun (WGS) entry which is preliminary data.</text>
</comment>
<dbReference type="GO" id="GO:0020037">
    <property type="term" value="F:heme binding"/>
    <property type="evidence" value="ECO:0007669"/>
    <property type="project" value="InterPro"/>
</dbReference>
<evidence type="ECO:0000313" key="1">
    <source>
        <dbReference type="EMBL" id="KAK4038097.1"/>
    </source>
</evidence>
<sequence length="128" mass="14682">MSMQNCGSSATKVSVEFNMVYRLHSTTSDCDEAWLNKFIRQIFGDQSNMRAFGVYNIPRALKVIEMLGIQQGREWGLASLNEFRAFFKLQLYSSFGGRRMLQLTHLDYMLSGDTAANTHQRLLVKECL</sequence>
<name>A0AAN6PCH8_9PEZI</name>
<dbReference type="AlphaFoldDB" id="A0AAN6PCH8"/>
<dbReference type="Gene3D" id="1.10.640.10">
    <property type="entry name" value="Haem peroxidase domain superfamily, animal type"/>
    <property type="match status" value="1"/>
</dbReference>
<keyword evidence="1" id="KW-0560">Oxidoreductase</keyword>
<dbReference type="EMBL" id="MU854440">
    <property type="protein sequence ID" value="KAK4038097.1"/>
    <property type="molecule type" value="Genomic_DNA"/>
</dbReference>